<accession>A0A699VLE0</accession>
<proteinExistence type="predicted"/>
<dbReference type="AlphaFoldDB" id="A0A699VLE0"/>
<evidence type="ECO:0000313" key="1">
    <source>
        <dbReference type="EMBL" id="GFD34298.1"/>
    </source>
</evidence>
<organism evidence="1">
    <name type="scientific">Tanacetum cinerariifolium</name>
    <name type="common">Dalmatian daisy</name>
    <name type="synonym">Chrysanthemum cinerariifolium</name>
    <dbReference type="NCBI Taxonomy" id="118510"/>
    <lineage>
        <taxon>Eukaryota</taxon>
        <taxon>Viridiplantae</taxon>
        <taxon>Streptophyta</taxon>
        <taxon>Embryophyta</taxon>
        <taxon>Tracheophyta</taxon>
        <taxon>Spermatophyta</taxon>
        <taxon>Magnoliopsida</taxon>
        <taxon>eudicotyledons</taxon>
        <taxon>Gunneridae</taxon>
        <taxon>Pentapetalae</taxon>
        <taxon>asterids</taxon>
        <taxon>campanulids</taxon>
        <taxon>Asterales</taxon>
        <taxon>Asteraceae</taxon>
        <taxon>Asteroideae</taxon>
        <taxon>Anthemideae</taxon>
        <taxon>Anthemidinae</taxon>
        <taxon>Tanacetum</taxon>
    </lineage>
</organism>
<dbReference type="EMBL" id="BKCJ011444921">
    <property type="protein sequence ID" value="GFD34298.1"/>
    <property type="molecule type" value="Genomic_DNA"/>
</dbReference>
<feature type="non-terminal residue" evidence="1">
    <location>
        <position position="1"/>
    </location>
</feature>
<comment type="caution">
    <text evidence="1">The sequence shown here is derived from an EMBL/GenBank/DDBJ whole genome shotgun (WGS) entry which is preliminary data.</text>
</comment>
<reference evidence="1" key="1">
    <citation type="journal article" date="2019" name="Sci. Rep.">
        <title>Draft genome of Tanacetum cinerariifolium, the natural source of mosquito coil.</title>
        <authorList>
            <person name="Yamashiro T."/>
            <person name="Shiraishi A."/>
            <person name="Satake H."/>
            <person name="Nakayama K."/>
        </authorList>
    </citation>
    <scope>NUCLEOTIDE SEQUENCE</scope>
</reference>
<sequence length="143" mass="16172">EQPTKRKTRIANSLQNFRVVHKKSSTSLNNTSQISLVHAIAPVLPTEEPESLSMGFTTFSNPLFDDNDDFTSSDDESLFEEDVPIEEFKVYSNPLFDDEEINSDEIDPCYFNAESDFVESLSNCDTLIDSSSKFDYLEEYSGA</sequence>
<name>A0A699VLE0_TANCI</name>
<gene>
    <name evidence="1" type="ORF">Tci_906267</name>
</gene>
<protein>
    <submittedName>
        <fullName evidence="1">Uncharacterized protein</fullName>
    </submittedName>
</protein>
<feature type="non-terminal residue" evidence="1">
    <location>
        <position position="143"/>
    </location>
</feature>